<protein>
    <submittedName>
        <fullName evidence="1">Uncharacterized protein</fullName>
    </submittedName>
</protein>
<name>A0A6A2X1H1_HIBSY</name>
<comment type="caution">
    <text evidence="1">The sequence shown here is derived from an EMBL/GenBank/DDBJ whole genome shotgun (WGS) entry which is preliminary data.</text>
</comment>
<dbReference type="NCBIfam" id="TIGR01615">
    <property type="entry name" value="A_thal_3542"/>
    <property type="match status" value="1"/>
</dbReference>
<organism evidence="1 2">
    <name type="scientific">Hibiscus syriacus</name>
    <name type="common">Rose of Sharon</name>
    <dbReference type="NCBI Taxonomy" id="106335"/>
    <lineage>
        <taxon>Eukaryota</taxon>
        <taxon>Viridiplantae</taxon>
        <taxon>Streptophyta</taxon>
        <taxon>Embryophyta</taxon>
        <taxon>Tracheophyta</taxon>
        <taxon>Spermatophyta</taxon>
        <taxon>Magnoliopsida</taxon>
        <taxon>eudicotyledons</taxon>
        <taxon>Gunneridae</taxon>
        <taxon>Pentapetalae</taxon>
        <taxon>rosids</taxon>
        <taxon>malvids</taxon>
        <taxon>Malvales</taxon>
        <taxon>Malvaceae</taxon>
        <taxon>Malvoideae</taxon>
        <taxon>Hibiscus</taxon>
    </lineage>
</organism>
<dbReference type="EMBL" id="VEPZ02001716">
    <property type="protein sequence ID" value="KAE8662190.1"/>
    <property type="molecule type" value="Genomic_DNA"/>
</dbReference>
<dbReference type="PANTHER" id="PTHR31579">
    <property type="entry name" value="OS03G0796600 PROTEIN"/>
    <property type="match status" value="1"/>
</dbReference>
<reference evidence="1" key="1">
    <citation type="submission" date="2019-09" db="EMBL/GenBank/DDBJ databases">
        <title>Draft genome information of white flower Hibiscus syriacus.</title>
        <authorList>
            <person name="Kim Y.-M."/>
        </authorList>
    </citation>
    <scope>NUCLEOTIDE SEQUENCE [LARGE SCALE GENOMIC DNA]</scope>
    <source>
        <strain evidence="1">YM2019G1</strain>
    </source>
</reference>
<accession>A0A6A2X1H1</accession>
<dbReference type="PANTHER" id="PTHR31579:SF58">
    <property type="entry name" value="PLANT-SPECIFIC DOMAIN TIGR01615 FAMILY PROTEIN"/>
    <property type="match status" value="1"/>
</dbReference>
<gene>
    <name evidence="1" type="ORF">F3Y22_tig00113719pilonHSYRG00176</name>
</gene>
<dbReference type="AlphaFoldDB" id="A0A6A2X1H1"/>
<sequence>MEKVPMTRQNSDGIDDFLDGPADFADLMFGFMDGSNGSDEQILGDFVGGEDEDEGQIKRRRIFWETQEQLLQATLFQTTSLESRIRRATKEALRELHTVGVQCGCRRPVAGDCRKCIQRELSVRLQSLGFNCYICKSKWKSSTEIPPGEHTYLEVLDKSNPKKGDVRVVIELNFRAEFEMARANDDYNKLIAMLSELFVGKTERLKAVIKILCVAAKKCMKEKKMHLAPWRKHKYMQAKWLGTYERTTPTPLPVGTPDRPQKPKASLLTFDLRQGLPVMHYTAVEVVW</sequence>
<dbReference type="Pfam" id="PF04720">
    <property type="entry name" value="PDDEXK_6"/>
    <property type="match status" value="1"/>
</dbReference>
<dbReference type="InterPro" id="IPR006502">
    <property type="entry name" value="PDDEXK-like"/>
</dbReference>
<evidence type="ECO:0000313" key="1">
    <source>
        <dbReference type="EMBL" id="KAE8662190.1"/>
    </source>
</evidence>
<dbReference type="Proteomes" id="UP000436088">
    <property type="component" value="Unassembled WGS sequence"/>
</dbReference>
<evidence type="ECO:0000313" key="2">
    <source>
        <dbReference type="Proteomes" id="UP000436088"/>
    </source>
</evidence>
<keyword evidence="2" id="KW-1185">Reference proteome</keyword>
<dbReference type="OrthoDB" id="691424at2759"/>
<proteinExistence type="predicted"/>